<dbReference type="GO" id="GO:0070206">
    <property type="term" value="P:protein trimerization"/>
    <property type="evidence" value="ECO:0007669"/>
    <property type="project" value="InterPro"/>
</dbReference>
<reference evidence="3" key="2">
    <citation type="journal article" date="2014" name="ISME J.">
        <title>Microbial stratification in low pH oxic and suboxic macroscopic growths along an acid mine drainage.</title>
        <authorList>
            <person name="Mendez-Garcia C."/>
            <person name="Mesa V."/>
            <person name="Sprenger R.R."/>
            <person name="Richter M."/>
            <person name="Diez M.S."/>
            <person name="Solano J."/>
            <person name="Bargiela R."/>
            <person name="Golyshina O.V."/>
            <person name="Manteca A."/>
            <person name="Ramos J.L."/>
            <person name="Gallego J.R."/>
            <person name="Llorente I."/>
            <person name="Martins Dos Santos V.A."/>
            <person name="Jensen O.N."/>
            <person name="Pelaez A.I."/>
            <person name="Sanchez J."/>
            <person name="Ferrer M."/>
        </authorList>
    </citation>
    <scope>NUCLEOTIDE SEQUENCE</scope>
</reference>
<name>T0ZYH3_9ZZZZ</name>
<evidence type="ECO:0000256" key="1">
    <source>
        <dbReference type="SAM" id="MobiDB-lite"/>
    </source>
</evidence>
<evidence type="ECO:0000259" key="2">
    <source>
        <dbReference type="Pfam" id="PF16331"/>
    </source>
</evidence>
<dbReference type="InterPro" id="IPR032519">
    <property type="entry name" value="YbgF_tri"/>
</dbReference>
<feature type="region of interest" description="Disordered" evidence="1">
    <location>
        <begin position="139"/>
        <end position="191"/>
    </location>
</feature>
<dbReference type="InterPro" id="IPR014162">
    <property type="entry name" value="CpoB_C"/>
</dbReference>
<dbReference type="InterPro" id="IPR011990">
    <property type="entry name" value="TPR-like_helical_dom_sf"/>
</dbReference>
<dbReference type="InterPro" id="IPR019734">
    <property type="entry name" value="TPR_rpt"/>
</dbReference>
<evidence type="ECO:0000313" key="3">
    <source>
        <dbReference type="EMBL" id="EQD34970.1"/>
    </source>
</evidence>
<dbReference type="AlphaFoldDB" id="T0ZYH3"/>
<organism evidence="3">
    <name type="scientific">mine drainage metagenome</name>
    <dbReference type="NCBI Taxonomy" id="410659"/>
    <lineage>
        <taxon>unclassified sequences</taxon>
        <taxon>metagenomes</taxon>
        <taxon>ecological metagenomes</taxon>
    </lineage>
</organism>
<feature type="domain" description="YbgF trimerisation" evidence="2">
    <location>
        <begin position="70"/>
        <end position="135"/>
    </location>
</feature>
<dbReference type="EMBL" id="AUZX01013647">
    <property type="protein sequence ID" value="EQD34970.1"/>
    <property type="molecule type" value="Genomic_DNA"/>
</dbReference>
<protein>
    <submittedName>
        <fullName evidence="3">Tol-pal system protein YbgF</fullName>
    </submittedName>
</protein>
<dbReference type="Gene3D" id="1.25.40.10">
    <property type="entry name" value="Tetratricopeptide repeat domain"/>
    <property type="match status" value="1"/>
</dbReference>
<dbReference type="HAMAP" id="MF_02066">
    <property type="entry name" value="CpoB"/>
    <property type="match status" value="1"/>
</dbReference>
<dbReference type="InterPro" id="IPR034706">
    <property type="entry name" value="CpoB"/>
</dbReference>
<dbReference type="SUPFAM" id="SSF48452">
    <property type="entry name" value="TPR-like"/>
    <property type="match status" value="1"/>
</dbReference>
<dbReference type="Gene3D" id="1.20.5.110">
    <property type="match status" value="1"/>
</dbReference>
<dbReference type="NCBIfam" id="TIGR02795">
    <property type="entry name" value="tol_pal_ybgF"/>
    <property type="match status" value="1"/>
</dbReference>
<gene>
    <name evidence="3" type="ORF">B1A_18494</name>
</gene>
<dbReference type="GO" id="GO:0051301">
    <property type="term" value="P:cell division"/>
    <property type="evidence" value="ECO:0007669"/>
    <property type="project" value="InterPro"/>
</dbReference>
<reference evidence="3" key="1">
    <citation type="submission" date="2013-08" db="EMBL/GenBank/DDBJ databases">
        <authorList>
            <person name="Mendez C."/>
            <person name="Richter M."/>
            <person name="Ferrer M."/>
            <person name="Sanchez J."/>
        </authorList>
    </citation>
    <scope>NUCLEOTIDE SEQUENCE</scope>
</reference>
<accession>T0ZYH3</accession>
<comment type="caution">
    <text evidence="3">The sequence shown here is derived from an EMBL/GenBank/DDBJ whole genome shotgun (WGS) entry which is preliminary data.</text>
</comment>
<dbReference type="Pfam" id="PF13174">
    <property type="entry name" value="TPR_6"/>
    <property type="match status" value="2"/>
</dbReference>
<proteinExistence type="inferred from homology"/>
<sequence>MPGESITPSSGFPFLVTMKTTFKFSYFLLVLSLLCAGHVRASLLSDEEARQGVADLKSQQTVLSRQQQTMDERVTRMETALQGYPDLVMRLDSMSQDLAQIRGRIDSLANQLDVEDKRFHDLYMDLDSRLKAVETVLPKPEGAGSISGSPGVANGKEGAVPSAGTAESGKNSLAVADNGSKPENASDAKTPSADYDAALSVFNAGNYVKSRKLFEAFVKSNPDDDKVPNALYWIGMNQLLLKDYKGARATNQHLYKSFPDSAKTPDGLLNLAAAWLGLGEPATAKATWKMIIAKYPDSSAAQKAKARLRQH</sequence>
<dbReference type="Pfam" id="PF16331">
    <property type="entry name" value="TolA_bind_tri"/>
    <property type="match status" value="1"/>
</dbReference>